<dbReference type="eggNOG" id="COG2840">
    <property type="taxonomic scope" value="Bacteria"/>
</dbReference>
<accession>D5BUC8</accession>
<dbReference type="STRING" id="488538.SAR116_1632"/>
<proteinExistence type="predicted"/>
<evidence type="ECO:0000313" key="3">
    <source>
        <dbReference type="EMBL" id="ADE39875.1"/>
    </source>
</evidence>
<dbReference type="PANTHER" id="PTHR35562:SF2">
    <property type="entry name" value="DNA ENDONUCLEASE SMRA-RELATED"/>
    <property type="match status" value="1"/>
</dbReference>
<dbReference type="SMART" id="SM00463">
    <property type="entry name" value="SMR"/>
    <property type="match status" value="1"/>
</dbReference>
<dbReference type="PROSITE" id="PS50828">
    <property type="entry name" value="SMR"/>
    <property type="match status" value="1"/>
</dbReference>
<evidence type="ECO:0000259" key="2">
    <source>
        <dbReference type="PROSITE" id="PS50828"/>
    </source>
</evidence>
<gene>
    <name evidence="3" type="ordered locus">SAR116_1632</name>
</gene>
<dbReference type="RefSeq" id="WP_013046502.1">
    <property type="nucleotide sequence ID" value="NC_014010.1"/>
</dbReference>
<keyword evidence="4" id="KW-1185">Reference proteome</keyword>
<feature type="domain" description="Smr" evidence="2">
    <location>
        <begin position="119"/>
        <end position="200"/>
    </location>
</feature>
<feature type="region of interest" description="Disordered" evidence="1">
    <location>
        <begin position="26"/>
        <end position="98"/>
    </location>
</feature>
<evidence type="ECO:0000256" key="1">
    <source>
        <dbReference type="SAM" id="MobiDB-lite"/>
    </source>
</evidence>
<dbReference type="HOGENOM" id="CLU_055978_2_0_5"/>
<evidence type="ECO:0000313" key="4">
    <source>
        <dbReference type="Proteomes" id="UP000007460"/>
    </source>
</evidence>
<sequence>MSVRKSDKSDEEDHVLWQRVTALVKPAIQQNRRYSGNDLNHQGHTQGRDDGGMSPSKRQQAGGAKPASASMAGFALPKTSAKISPKTSPVDLRAGETAGIDGGTQKRLFRGDVKIDARLDLHGYNAAQAQRKLTQFLSQARLSGYRCILVITGKGARGTGVLRSAVPDWLKRAPLSELVLAMAQAKPSDGGAGALYVLLRRQRERK</sequence>
<feature type="compositionally biased region" description="Polar residues" evidence="1">
    <location>
        <begin position="28"/>
        <end position="45"/>
    </location>
</feature>
<organism evidence="3 4">
    <name type="scientific">Puniceispirillum marinum (strain IMCC1322)</name>
    <dbReference type="NCBI Taxonomy" id="488538"/>
    <lineage>
        <taxon>Bacteria</taxon>
        <taxon>Pseudomonadati</taxon>
        <taxon>Pseudomonadota</taxon>
        <taxon>Alphaproteobacteria</taxon>
        <taxon>Candidatus Puniceispirillales</taxon>
        <taxon>Candidatus Puniceispirillaceae</taxon>
        <taxon>Candidatus Puniceispirillum</taxon>
    </lineage>
</organism>
<dbReference type="AlphaFoldDB" id="D5BUC8"/>
<dbReference type="SUPFAM" id="SSF160443">
    <property type="entry name" value="SMR domain-like"/>
    <property type="match status" value="1"/>
</dbReference>
<dbReference type="Pfam" id="PF01713">
    <property type="entry name" value="Smr"/>
    <property type="match status" value="1"/>
</dbReference>
<reference evidence="3 4" key="1">
    <citation type="journal article" date="2010" name="J. Bacteriol.">
        <title>Complete genome sequence of "Candidatus Puniceispirillum marinum" IMCC1322, a representative of the SAR116 clade in the Alphaproteobacteria.</title>
        <authorList>
            <person name="Oh H.M."/>
            <person name="Kwon K.K."/>
            <person name="Kang I."/>
            <person name="Kang S.G."/>
            <person name="Lee J.H."/>
            <person name="Kim S.J."/>
            <person name="Cho J.C."/>
        </authorList>
    </citation>
    <scope>NUCLEOTIDE SEQUENCE [LARGE SCALE GENOMIC DNA]</scope>
    <source>
        <strain evidence="3 4">IMCC1322</strain>
    </source>
</reference>
<dbReference type="OrthoDB" id="7165597at2"/>
<protein>
    <recommendedName>
        <fullName evidence="2">Smr domain-containing protein</fullName>
    </recommendedName>
</protein>
<dbReference type="PANTHER" id="PTHR35562">
    <property type="entry name" value="DNA ENDONUCLEASE SMRA-RELATED"/>
    <property type="match status" value="1"/>
</dbReference>
<dbReference type="InterPro" id="IPR036063">
    <property type="entry name" value="Smr_dom_sf"/>
</dbReference>
<name>D5BUC8_PUNMI</name>
<dbReference type="KEGG" id="apb:SAR116_1632"/>
<dbReference type="Proteomes" id="UP000007460">
    <property type="component" value="Chromosome"/>
</dbReference>
<dbReference type="InterPro" id="IPR002625">
    <property type="entry name" value="Smr_dom"/>
</dbReference>
<dbReference type="EMBL" id="CP001751">
    <property type="protein sequence ID" value="ADE39875.1"/>
    <property type="molecule type" value="Genomic_DNA"/>
</dbReference>
<dbReference type="Gene3D" id="3.30.1370.110">
    <property type="match status" value="1"/>
</dbReference>